<protein>
    <submittedName>
        <fullName evidence="2">Uncharacterized protein</fullName>
    </submittedName>
</protein>
<keyword evidence="1" id="KW-0472">Membrane</keyword>
<name>A0A8J8NJT6_HALGN</name>
<dbReference type="Proteomes" id="UP000785679">
    <property type="component" value="Unassembled WGS sequence"/>
</dbReference>
<proteinExistence type="predicted"/>
<organism evidence="2 3">
    <name type="scientific">Halteria grandinella</name>
    <dbReference type="NCBI Taxonomy" id="5974"/>
    <lineage>
        <taxon>Eukaryota</taxon>
        <taxon>Sar</taxon>
        <taxon>Alveolata</taxon>
        <taxon>Ciliophora</taxon>
        <taxon>Intramacronucleata</taxon>
        <taxon>Spirotrichea</taxon>
        <taxon>Stichotrichia</taxon>
        <taxon>Sporadotrichida</taxon>
        <taxon>Halteriidae</taxon>
        <taxon>Halteria</taxon>
    </lineage>
</organism>
<evidence type="ECO:0000256" key="1">
    <source>
        <dbReference type="SAM" id="Phobius"/>
    </source>
</evidence>
<feature type="transmembrane region" description="Helical" evidence="1">
    <location>
        <begin position="84"/>
        <end position="104"/>
    </location>
</feature>
<feature type="transmembrane region" description="Helical" evidence="1">
    <location>
        <begin position="20"/>
        <end position="40"/>
    </location>
</feature>
<comment type="caution">
    <text evidence="2">The sequence shown here is derived from an EMBL/GenBank/DDBJ whole genome shotgun (WGS) entry which is preliminary data.</text>
</comment>
<accession>A0A8J8NJT6</accession>
<sequence length="179" mass="20693">MTYQSYFDSNRPQYISLKALQNIRLLGIVLTLIQFIINVAKLPLANQFLMISQQGNWATLLSLSISYGQSLDSPLFQRTFIKQCHLLIVEISLVMQPVLTFFYWTTFHSFVCQKIVELAPPHMHGLLLLLYLLEHHFHTVPLQSRALAVRCCVHFVLYSNLCGWMRSQRKVDIPIPSIS</sequence>
<keyword evidence="1" id="KW-1133">Transmembrane helix</keyword>
<keyword evidence="3" id="KW-1185">Reference proteome</keyword>
<evidence type="ECO:0000313" key="2">
    <source>
        <dbReference type="EMBL" id="TNV75795.1"/>
    </source>
</evidence>
<evidence type="ECO:0000313" key="3">
    <source>
        <dbReference type="Proteomes" id="UP000785679"/>
    </source>
</evidence>
<keyword evidence="1" id="KW-0812">Transmembrane</keyword>
<reference evidence="2" key="1">
    <citation type="submission" date="2019-06" db="EMBL/GenBank/DDBJ databases">
        <authorList>
            <person name="Zheng W."/>
        </authorList>
    </citation>
    <scope>NUCLEOTIDE SEQUENCE</scope>
    <source>
        <strain evidence="2">QDHG01</strain>
    </source>
</reference>
<gene>
    <name evidence="2" type="ORF">FGO68_gene3306</name>
</gene>
<dbReference type="EMBL" id="RRYP01014803">
    <property type="protein sequence ID" value="TNV75795.1"/>
    <property type="molecule type" value="Genomic_DNA"/>
</dbReference>
<dbReference type="AlphaFoldDB" id="A0A8J8NJT6"/>